<reference evidence="2" key="1">
    <citation type="journal article" date="2020" name="Stud. Mycol.">
        <title>101 Dothideomycetes genomes: a test case for predicting lifestyles and emergence of pathogens.</title>
        <authorList>
            <person name="Haridas S."/>
            <person name="Albert R."/>
            <person name="Binder M."/>
            <person name="Bloem J."/>
            <person name="Labutti K."/>
            <person name="Salamov A."/>
            <person name="Andreopoulos B."/>
            <person name="Baker S."/>
            <person name="Barry K."/>
            <person name="Bills G."/>
            <person name="Bluhm B."/>
            <person name="Cannon C."/>
            <person name="Castanera R."/>
            <person name="Culley D."/>
            <person name="Daum C."/>
            <person name="Ezra D."/>
            <person name="Gonzalez J."/>
            <person name="Henrissat B."/>
            <person name="Kuo A."/>
            <person name="Liang C."/>
            <person name="Lipzen A."/>
            <person name="Lutzoni F."/>
            <person name="Magnuson J."/>
            <person name="Mondo S."/>
            <person name="Nolan M."/>
            <person name="Ohm R."/>
            <person name="Pangilinan J."/>
            <person name="Park H.-J."/>
            <person name="Ramirez L."/>
            <person name="Alfaro M."/>
            <person name="Sun H."/>
            <person name="Tritt A."/>
            <person name="Yoshinaga Y."/>
            <person name="Zwiers L.-H."/>
            <person name="Turgeon B."/>
            <person name="Goodwin S."/>
            <person name="Spatafora J."/>
            <person name="Crous P."/>
            <person name="Grigoriev I."/>
        </authorList>
    </citation>
    <scope>NUCLEOTIDE SEQUENCE</scope>
    <source>
        <strain evidence="2">CBS 269.34</strain>
    </source>
</reference>
<dbReference type="EMBL" id="MU004197">
    <property type="protein sequence ID" value="KAF2490338.1"/>
    <property type="molecule type" value="Genomic_DNA"/>
</dbReference>
<feature type="region of interest" description="Disordered" evidence="1">
    <location>
        <begin position="1"/>
        <end position="23"/>
    </location>
</feature>
<evidence type="ECO:0000256" key="1">
    <source>
        <dbReference type="SAM" id="MobiDB-lite"/>
    </source>
</evidence>
<evidence type="ECO:0000313" key="2">
    <source>
        <dbReference type="EMBL" id="KAF2490338.1"/>
    </source>
</evidence>
<feature type="region of interest" description="Disordered" evidence="1">
    <location>
        <begin position="42"/>
        <end position="66"/>
    </location>
</feature>
<sequence>MEPARPAIELSHGPPLPDGSSLPCQCLSQSRPTVGTACVEKFPSSPIDHLSSSRRPSSGRDVLTAR</sequence>
<protein>
    <submittedName>
        <fullName evidence="2">Uncharacterized protein</fullName>
    </submittedName>
</protein>
<organism evidence="2 3">
    <name type="scientific">Lophium mytilinum</name>
    <dbReference type="NCBI Taxonomy" id="390894"/>
    <lineage>
        <taxon>Eukaryota</taxon>
        <taxon>Fungi</taxon>
        <taxon>Dikarya</taxon>
        <taxon>Ascomycota</taxon>
        <taxon>Pezizomycotina</taxon>
        <taxon>Dothideomycetes</taxon>
        <taxon>Pleosporomycetidae</taxon>
        <taxon>Mytilinidiales</taxon>
        <taxon>Mytilinidiaceae</taxon>
        <taxon>Lophium</taxon>
    </lineage>
</organism>
<dbReference type="AlphaFoldDB" id="A0A6A6QD31"/>
<keyword evidence="3" id="KW-1185">Reference proteome</keyword>
<dbReference type="Proteomes" id="UP000799750">
    <property type="component" value="Unassembled WGS sequence"/>
</dbReference>
<name>A0A6A6QD31_9PEZI</name>
<evidence type="ECO:0000313" key="3">
    <source>
        <dbReference type="Proteomes" id="UP000799750"/>
    </source>
</evidence>
<accession>A0A6A6QD31</accession>
<gene>
    <name evidence="2" type="ORF">BU16DRAFT_530840</name>
</gene>
<proteinExistence type="predicted"/>